<evidence type="ECO:0000256" key="6">
    <source>
        <dbReference type="ARBA" id="ARBA00023277"/>
    </source>
</evidence>
<evidence type="ECO:0000313" key="13">
    <source>
        <dbReference type="EMBL" id="MCQ8127864.1"/>
    </source>
</evidence>
<sequence length="567" mass="63514">MPSARLLLCALLVLLVHASFAWFLNRPEDAGVDVPSGKLMSLSFAPFREGYSPLEEVFPPREHVEEDLRLLADKTHSIRTYSSLGGGMENVPELARKHGLGVIQGCWLGYGYMDNKKEMEALIKSANANPDVVKRVIVGNEVLLRGDMDVDRLIGYIREVKRAVKQPVSYADVWSMYMKHPQLIKEVDFITIHILPYWEDEPISVEHASEHLEKIVKQVEDEARGIAPGKPILIGESGWPSAGRQRGLAIPGVVNEAKFIRGMIQVATRHGFDYNIVEAFNQPWKSNLEGVVGANWGLFSADRKPVFPLTGPVYENPDWAIHWAAATAIWWLIIAVCAKKIRPLAWTRLLVFLAFTQLFSVCLVTLAHFLWYTSYSGMQRGYTVFMTVANVALAALLVQRYLDILHDKPGNEVLAGRLRNGYLFFILLALYKTYGLAVAGRYLSFPVEQFALPAIGILGLLFCRYLISGKINSHGLSFDYLCGWSIQGRRDRLIAYGLSFAAMAMVLGETMAFMDGRDFIQAHPGLSEGLPFALGYALYNRQLLMWLACLVVLTLPFWSNNGNRAKA</sequence>
<dbReference type="PANTHER" id="PTHR16631:SF17">
    <property type="entry name" value="GLUCAN ENDO-1,3-BETA-GLUCOSIDASE BTGC"/>
    <property type="match status" value="1"/>
</dbReference>
<protein>
    <recommendedName>
        <fullName evidence="11">Endo-1,3-beta-glucanase btgC</fullName>
    </recommendedName>
    <alternativeName>
        <fullName evidence="10">Laminarinase btgC</fullName>
    </alternativeName>
</protein>
<evidence type="ECO:0000256" key="8">
    <source>
        <dbReference type="ARBA" id="ARBA00023326"/>
    </source>
</evidence>
<evidence type="ECO:0000256" key="12">
    <source>
        <dbReference type="SAM" id="Phobius"/>
    </source>
</evidence>
<gene>
    <name evidence="13" type="ORF">NP596_05260</name>
</gene>
<dbReference type="Gene3D" id="3.20.20.80">
    <property type="entry name" value="Glycosidases"/>
    <property type="match status" value="1"/>
</dbReference>
<reference evidence="13 14" key="1">
    <citation type="submission" date="2022-07" db="EMBL/GenBank/DDBJ databases">
        <title>Methylomonas rivi sp. nov., Methylomonas rosea sp. nov., Methylomonas aureus sp. nov. and Methylomonas subterranea sp. nov., four novel methanotrophs isolated from a freshwater creek and the deep terrestrial subsurface.</title>
        <authorList>
            <person name="Abin C."/>
            <person name="Sankaranarayanan K."/>
            <person name="Garner C."/>
            <person name="Sindelar R."/>
            <person name="Kotary K."/>
            <person name="Garner R."/>
            <person name="Barclay S."/>
            <person name="Lawson P."/>
            <person name="Krumholz L."/>
        </authorList>
    </citation>
    <scope>NUCLEOTIDE SEQUENCE [LARGE SCALE GENOMIC DNA]</scope>
    <source>
        <strain evidence="13 14">WSC-6</strain>
    </source>
</reference>
<feature type="transmembrane region" description="Helical" evidence="12">
    <location>
        <begin position="422"/>
        <end position="444"/>
    </location>
</feature>
<comment type="function">
    <text evidence="9">Glucanases play a role in cell expansion during growth, in cell-cell fusion during mating, and in spore release during sporulation. This enzyme may be involved in beta-glucan degradation. Active on laminarin and lichenan.</text>
</comment>
<keyword evidence="12" id="KW-1133">Transmembrane helix</keyword>
<name>A0ABT1U369_9GAMM</name>
<keyword evidence="4 12" id="KW-0472">Membrane</keyword>
<keyword evidence="8" id="KW-0624">Polysaccharide degradation</keyword>
<proteinExistence type="predicted"/>
<dbReference type="EMBL" id="JANIBK010000017">
    <property type="protein sequence ID" value="MCQ8127864.1"/>
    <property type="molecule type" value="Genomic_DNA"/>
</dbReference>
<feature type="transmembrane region" description="Helical" evidence="12">
    <location>
        <begin position="450"/>
        <end position="467"/>
    </location>
</feature>
<feature type="transmembrane region" description="Helical" evidence="12">
    <location>
        <begin position="383"/>
        <end position="402"/>
    </location>
</feature>
<keyword evidence="6" id="KW-0119">Carbohydrate metabolism</keyword>
<dbReference type="InterPro" id="IPR017853">
    <property type="entry name" value="GH"/>
</dbReference>
<evidence type="ECO:0000256" key="11">
    <source>
        <dbReference type="ARBA" id="ARBA00043078"/>
    </source>
</evidence>
<feature type="transmembrane region" description="Helical" evidence="12">
    <location>
        <begin position="493"/>
        <end position="514"/>
    </location>
</feature>
<dbReference type="Proteomes" id="UP001524586">
    <property type="component" value="Unassembled WGS sequence"/>
</dbReference>
<keyword evidence="14" id="KW-1185">Reference proteome</keyword>
<keyword evidence="12" id="KW-0812">Transmembrane</keyword>
<dbReference type="PANTHER" id="PTHR16631">
    <property type="entry name" value="GLUCAN 1,3-BETA-GLUCOSIDASE"/>
    <property type="match status" value="1"/>
</dbReference>
<evidence type="ECO:0000256" key="9">
    <source>
        <dbReference type="ARBA" id="ARBA00037649"/>
    </source>
</evidence>
<keyword evidence="2" id="KW-1003">Cell membrane</keyword>
<dbReference type="InterPro" id="IPR050732">
    <property type="entry name" value="Beta-glucan_modifiers"/>
</dbReference>
<evidence type="ECO:0000313" key="14">
    <source>
        <dbReference type="Proteomes" id="UP001524586"/>
    </source>
</evidence>
<dbReference type="SUPFAM" id="SSF51445">
    <property type="entry name" value="(Trans)glycosidases"/>
    <property type="match status" value="1"/>
</dbReference>
<evidence type="ECO:0000256" key="3">
    <source>
        <dbReference type="ARBA" id="ARBA00022801"/>
    </source>
</evidence>
<keyword evidence="3" id="KW-0378">Hydrolase</keyword>
<feature type="transmembrane region" description="Helical" evidence="12">
    <location>
        <begin position="350"/>
        <end position="371"/>
    </location>
</feature>
<keyword evidence="7" id="KW-0961">Cell wall biogenesis/degradation</keyword>
<feature type="transmembrane region" description="Helical" evidence="12">
    <location>
        <begin position="534"/>
        <end position="558"/>
    </location>
</feature>
<evidence type="ECO:0000256" key="4">
    <source>
        <dbReference type="ARBA" id="ARBA00023136"/>
    </source>
</evidence>
<organism evidence="13 14">
    <name type="scientific">Methylomonas rivi</name>
    <dbReference type="NCBI Taxonomy" id="2952226"/>
    <lineage>
        <taxon>Bacteria</taxon>
        <taxon>Pseudomonadati</taxon>
        <taxon>Pseudomonadota</taxon>
        <taxon>Gammaproteobacteria</taxon>
        <taxon>Methylococcales</taxon>
        <taxon>Methylococcaceae</taxon>
        <taxon>Methylomonas</taxon>
    </lineage>
</organism>
<evidence type="ECO:0000256" key="5">
    <source>
        <dbReference type="ARBA" id="ARBA00023180"/>
    </source>
</evidence>
<evidence type="ECO:0000256" key="7">
    <source>
        <dbReference type="ARBA" id="ARBA00023316"/>
    </source>
</evidence>
<keyword evidence="5" id="KW-0325">Glycoprotein</keyword>
<comment type="subcellular location">
    <subcellularLocation>
        <location evidence="1">Cell membrane</location>
    </subcellularLocation>
</comment>
<evidence type="ECO:0000256" key="10">
    <source>
        <dbReference type="ARBA" id="ARBA00042373"/>
    </source>
</evidence>
<evidence type="ECO:0000256" key="2">
    <source>
        <dbReference type="ARBA" id="ARBA00022475"/>
    </source>
</evidence>
<accession>A0ABT1U369</accession>
<evidence type="ECO:0000256" key="1">
    <source>
        <dbReference type="ARBA" id="ARBA00004236"/>
    </source>
</evidence>
<comment type="caution">
    <text evidence="13">The sequence shown here is derived from an EMBL/GenBank/DDBJ whole genome shotgun (WGS) entry which is preliminary data.</text>
</comment>
<feature type="transmembrane region" description="Helical" evidence="12">
    <location>
        <begin position="319"/>
        <end position="338"/>
    </location>
</feature>